<sequence length="41" mass="5110">MCPQIQIIARTWSNSYLRWYHILRNHKEWGREDQTGPRVRL</sequence>
<gene>
    <name evidence="1" type="ORF">HanXRQr2_Chr04g0141621</name>
</gene>
<proteinExistence type="predicted"/>
<evidence type="ECO:0000313" key="2">
    <source>
        <dbReference type="Proteomes" id="UP000215914"/>
    </source>
</evidence>
<dbReference type="EMBL" id="MNCJ02000319">
    <property type="protein sequence ID" value="KAF5808101.1"/>
    <property type="molecule type" value="Genomic_DNA"/>
</dbReference>
<organism evidence="1 2">
    <name type="scientific">Helianthus annuus</name>
    <name type="common">Common sunflower</name>
    <dbReference type="NCBI Taxonomy" id="4232"/>
    <lineage>
        <taxon>Eukaryota</taxon>
        <taxon>Viridiplantae</taxon>
        <taxon>Streptophyta</taxon>
        <taxon>Embryophyta</taxon>
        <taxon>Tracheophyta</taxon>
        <taxon>Spermatophyta</taxon>
        <taxon>Magnoliopsida</taxon>
        <taxon>eudicotyledons</taxon>
        <taxon>Gunneridae</taxon>
        <taxon>Pentapetalae</taxon>
        <taxon>asterids</taxon>
        <taxon>campanulids</taxon>
        <taxon>Asterales</taxon>
        <taxon>Asteraceae</taxon>
        <taxon>Asteroideae</taxon>
        <taxon>Heliantheae alliance</taxon>
        <taxon>Heliantheae</taxon>
        <taxon>Helianthus</taxon>
    </lineage>
</organism>
<keyword evidence="2" id="KW-1185">Reference proteome</keyword>
<reference evidence="1" key="2">
    <citation type="submission" date="2020-06" db="EMBL/GenBank/DDBJ databases">
        <title>Helianthus annuus Genome sequencing and assembly Release 2.</title>
        <authorList>
            <person name="Gouzy J."/>
            <person name="Langlade N."/>
            <person name="Munos S."/>
        </authorList>
    </citation>
    <scope>NUCLEOTIDE SEQUENCE</scope>
    <source>
        <tissue evidence="1">Leaves</tissue>
    </source>
</reference>
<dbReference type="Gramene" id="mRNA:HanXRQr2_Chr04g0141621">
    <property type="protein sequence ID" value="mRNA:HanXRQr2_Chr04g0141621"/>
    <property type="gene ID" value="HanXRQr2_Chr04g0141621"/>
</dbReference>
<dbReference type="AlphaFoldDB" id="A0A9K3NPP4"/>
<name>A0A9K3NPP4_HELAN</name>
<dbReference type="Proteomes" id="UP000215914">
    <property type="component" value="Unassembled WGS sequence"/>
</dbReference>
<comment type="caution">
    <text evidence="1">The sequence shown here is derived from an EMBL/GenBank/DDBJ whole genome shotgun (WGS) entry which is preliminary data.</text>
</comment>
<reference evidence="1" key="1">
    <citation type="journal article" date="2017" name="Nature">
        <title>The sunflower genome provides insights into oil metabolism, flowering and Asterid evolution.</title>
        <authorList>
            <person name="Badouin H."/>
            <person name="Gouzy J."/>
            <person name="Grassa C.J."/>
            <person name="Murat F."/>
            <person name="Staton S.E."/>
            <person name="Cottret L."/>
            <person name="Lelandais-Briere C."/>
            <person name="Owens G.L."/>
            <person name="Carrere S."/>
            <person name="Mayjonade B."/>
            <person name="Legrand L."/>
            <person name="Gill N."/>
            <person name="Kane N.C."/>
            <person name="Bowers J.E."/>
            <person name="Hubner S."/>
            <person name="Bellec A."/>
            <person name="Berard A."/>
            <person name="Berges H."/>
            <person name="Blanchet N."/>
            <person name="Boniface M.C."/>
            <person name="Brunel D."/>
            <person name="Catrice O."/>
            <person name="Chaidir N."/>
            <person name="Claudel C."/>
            <person name="Donnadieu C."/>
            <person name="Faraut T."/>
            <person name="Fievet G."/>
            <person name="Helmstetter N."/>
            <person name="King M."/>
            <person name="Knapp S.J."/>
            <person name="Lai Z."/>
            <person name="Le Paslier M.C."/>
            <person name="Lippi Y."/>
            <person name="Lorenzon L."/>
            <person name="Mandel J.R."/>
            <person name="Marage G."/>
            <person name="Marchand G."/>
            <person name="Marquand E."/>
            <person name="Bret-Mestries E."/>
            <person name="Morien E."/>
            <person name="Nambeesan S."/>
            <person name="Nguyen T."/>
            <person name="Pegot-Espagnet P."/>
            <person name="Pouilly N."/>
            <person name="Raftis F."/>
            <person name="Sallet E."/>
            <person name="Schiex T."/>
            <person name="Thomas J."/>
            <person name="Vandecasteele C."/>
            <person name="Vares D."/>
            <person name="Vear F."/>
            <person name="Vautrin S."/>
            <person name="Crespi M."/>
            <person name="Mangin B."/>
            <person name="Burke J.M."/>
            <person name="Salse J."/>
            <person name="Munos S."/>
            <person name="Vincourt P."/>
            <person name="Rieseberg L.H."/>
            <person name="Langlade N.B."/>
        </authorList>
    </citation>
    <scope>NUCLEOTIDE SEQUENCE</scope>
    <source>
        <tissue evidence="1">Leaves</tissue>
    </source>
</reference>
<protein>
    <submittedName>
        <fullName evidence="1">Uncharacterized protein</fullName>
    </submittedName>
</protein>
<accession>A0A9K3NPP4</accession>
<evidence type="ECO:0000313" key="1">
    <source>
        <dbReference type="EMBL" id="KAF5808101.1"/>
    </source>
</evidence>